<sequence length="45" mass="4899">MTTAIIVGTLVLLGLGIVINGMFRLRDWLKNSPPLPPPPDDDEPD</sequence>
<keyword evidence="3" id="KW-1185">Reference proteome</keyword>
<dbReference type="KEGG" id="mgor:H0P51_26855"/>
<accession>A0A7D6I8K0</accession>
<dbReference type="AlphaFoldDB" id="A0A7D6I8K0"/>
<organism evidence="2 3">
    <name type="scientific">Mycobacterium vicinigordonae</name>
    <dbReference type="NCBI Taxonomy" id="1719132"/>
    <lineage>
        <taxon>Bacteria</taxon>
        <taxon>Bacillati</taxon>
        <taxon>Actinomycetota</taxon>
        <taxon>Actinomycetes</taxon>
        <taxon>Mycobacteriales</taxon>
        <taxon>Mycobacteriaceae</taxon>
        <taxon>Mycobacterium</taxon>
    </lineage>
</organism>
<keyword evidence="1" id="KW-0812">Transmembrane</keyword>
<feature type="transmembrane region" description="Helical" evidence="1">
    <location>
        <begin position="6"/>
        <end position="23"/>
    </location>
</feature>
<proteinExistence type="predicted"/>
<evidence type="ECO:0000313" key="3">
    <source>
        <dbReference type="Proteomes" id="UP000510682"/>
    </source>
</evidence>
<keyword evidence="1" id="KW-0472">Membrane</keyword>
<name>A0A7D6I8K0_9MYCO</name>
<reference evidence="2" key="2">
    <citation type="submission" date="2020-07" db="EMBL/GenBank/DDBJ databases">
        <authorList>
            <person name="Yu X."/>
        </authorList>
    </citation>
    <scope>NUCLEOTIDE SEQUENCE [LARGE SCALE GENOMIC DNA]</scope>
    <source>
        <strain evidence="2">24T</strain>
    </source>
</reference>
<dbReference type="Proteomes" id="UP000510682">
    <property type="component" value="Chromosome"/>
</dbReference>
<evidence type="ECO:0000256" key="1">
    <source>
        <dbReference type="SAM" id="Phobius"/>
    </source>
</evidence>
<keyword evidence="1" id="KW-1133">Transmembrane helix</keyword>
<reference evidence="2" key="1">
    <citation type="submission" date="2020-07" db="EMBL/GenBank/DDBJ databases">
        <title>Description of Mycobacterium gordonae subsp. intergordonae subsp.nov. and Mycobacterium gordonae subsp. gordonae subsp. nov.</title>
        <authorList>
            <person name="Huang H."/>
        </authorList>
    </citation>
    <scope>NUCLEOTIDE SEQUENCE [LARGE SCALE GENOMIC DNA]</scope>
    <source>
        <strain evidence="2">24T</strain>
    </source>
</reference>
<protein>
    <submittedName>
        <fullName evidence="2">Uncharacterized protein</fullName>
    </submittedName>
</protein>
<gene>
    <name evidence="2" type="ORF">H0P51_26855</name>
</gene>
<evidence type="ECO:0000313" key="2">
    <source>
        <dbReference type="EMBL" id="QLL07237.1"/>
    </source>
</evidence>
<dbReference type="RefSeq" id="WP_180915811.1">
    <property type="nucleotide sequence ID" value="NZ_CP059165.1"/>
</dbReference>
<dbReference type="EMBL" id="CP059165">
    <property type="protein sequence ID" value="QLL07237.1"/>
    <property type="molecule type" value="Genomic_DNA"/>
</dbReference>